<proteinExistence type="inferred from homology"/>
<dbReference type="Proteomes" id="UP000664859">
    <property type="component" value="Unassembled WGS sequence"/>
</dbReference>
<name>A0A835ZGH4_9STRA</name>
<evidence type="ECO:0000256" key="6">
    <source>
        <dbReference type="PROSITE-ProRule" id="PRU10141"/>
    </source>
</evidence>
<dbReference type="SUPFAM" id="SSF56112">
    <property type="entry name" value="Protein kinase-like (PK-like)"/>
    <property type="match status" value="1"/>
</dbReference>
<keyword evidence="10" id="KW-1185">Reference proteome</keyword>
<keyword evidence="2" id="KW-0808">Transferase</keyword>
<feature type="binding site" evidence="6">
    <location>
        <position position="28"/>
    </location>
    <ligand>
        <name>ATP</name>
        <dbReference type="ChEBI" id="CHEBI:30616"/>
    </ligand>
</feature>
<dbReference type="CDD" id="cd06606">
    <property type="entry name" value="STKc_MAPKKK"/>
    <property type="match status" value="1"/>
</dbReference>
<dbReference type="GO" id="GO:0005524">
    <property type="term" value="F:ATP binding"/>
    <property type="evidence" value="ECO:0007669"/>
    <property type="project" value="UniProtKB-UniRule"/>
</dbReference>
<dbReference type="PIRSF" id="PIRSF000654">
    <property type="entry name" value="Integrin-linked_kinase"/>
    <property type="match status" value="1"/>
</dbReference>
<dbReference type="PROSITE" id="PS00107">
    <property type="entry name" value="PROTEIN_KINASE_ATP"/>
    <property type="match status" value="1"/>
</dbReference>
<dbReference type="InterPro" id="IPR000719">
    <property type="entry name" value="Prot_kinase_dom"/>
</dbReference>
<evidence type="ECO:0000256" key="5">
    <source>
        <dbReference type="ARBA" id="ARBA00022840"/>
    </source>
</evidence>
<dbReference type="EMBL" id="JAFCMP010000026">
    <property type="protein sequence ID" value="KAG5190865.1"/>
    <property type="molecule type" value="Genomic_DNA"/>
</dbReference>
<dbReference type="InterPro" id="IPR008271">
    <property type="entry name" value="Ser/Thr_kinase_AS"/>
</dbReference>
<evidence type="ECO:0000256" key="4">
    <source>
        <dbReference type="ARBA" id="ARBA00022777"/>
    </source>
</evidence>
<keyword evidence="4 9" id="KW-0418">Kinase</keyword>
<keyword evidence="1 7" id="KW-0723">Serine/threonine-protein kinase</keyword>
<sequence length="250" mass="27743">MHVQIGEGSFGKVFMGLNERTGELFAIKQISLMDGTQSEAEKLEAEIHVMKSLCHRHIVRYIGTSRGDRNLYIFLEYVPGGSIATMLSRFGVFQEGLIRRFMYQILLGVSYLHNNGIMHCDIKGANVLVTEQGIAKLADFGCSKQLQGMRTQSFEESAHGIRGSVMWMAPEVIKQTRHGRSADVWSAGATMIEMGTAHRPWPAFTNNLAAMFHVATTREPPPPPDGLSAAANDFLARCMCIDPVRAVTRR</sequence>
<dbReference type="PANTHER" id="PTHR11584:SF369">
    <property type="entry name" value="MITOGEN-ACTIVATED PROTEIN KINASE KINASE KINASE 19-RELATED"/>
    <property type="match status" value="1"/>
</dbReference>
<comment type="similarity">
    <text evidence="7">Belongs to the protein kinase superfamily.</text>
</comment>
<dbReference type="GO" id="GO:0004674">
    <property type="term" value="F:protein serine/threonine kinase activity"/>
    <property type="evidence" value="ECO:0007669"/>
    <property type="project" value="UniProtKB-KW"/>
</dbReference>
<evidence type="ECO:0000256" key="2">
    <source>
        <dbReference type="ARBA" id="ARBA00022679"/>
    </source>
</evidence>
<dbReference type="PANTHER" id="PTHR11584">
    <property type="entry name" value="SERINE/THREONINE PROTEIN KINASE"/>
    <property type="match status" value="1"/>
</dbReference>
<keyword evidence="5 6" id="KW-0067">ATP-binding</keyword>
<evidence type="ECO:0000256" key="1">
    <source>
        <dbReference type="ARBA" id="ARBA00022527"/>
    </source>
</evidence>
<protein>
    <submittedName>
        <fullName evidence="9">Kinase-like domain-containing protein</fullName>
    </submittedName>
</protein>
<evidence type="ECO:0000256" key="3">
    <source>
        <dbReference type="ARBA" id="ARBA00022741"/>
    </source>
</evidence>
<evidence type="ECO:0000313" key="10">
    <source>
        <dbReference type="Proteomes" id="UP000664859"/>
    </source>
</evidence>
<dbReference type="AlphaFoldDB" id="A0A835ZGH4"/>
<keyword evidence="3 6" id="KW-0547">Nucleotide-binding</keyword>
<feature type="domain" description="Protein kinase" evidence="8">
    <location>
        <begin position="1"/>
        <end position="250"/>
    </location>
</feature>
<dbReference type="Gene3D" id="3.30.200.20">
    <property type="entry name" value="Phosphorylase Kinase, domain 1"/>
    <property type="match status" value="1"/>
</dbReference>
<dbReference type="PROSITE" id="PS00108">
    <property type="entry name" value="PROTEIN_KINASE_ST"/>
    <property type="match status" value="1"/>
</dbReference>
<evidence type="ECO:0000256" key="7">
    <source>
        <dbReference type="RuleBase" id="RU000304"/>
    </source>
</evidence>
<dbReference type="SMART" id="SM00220">
    <property type="entry name" value="S_TKc"/>
    <property type="match status" value="1"/>
</dbReference>
<dbReference type="InterPro" id="IPR011009">
    <property type="entry name" value="Kinase-like_dom_sf"/>
</dbReference>
<dbReference type="InterPro" id="IPR017441">
    <property type="entry name" value="Protein_kinase_ATP_BS"/>
</dbReference>
<evidence type="ECO:0000313" key="9">
    <source>
        <dbReference type="EMBL" id="KAG5190865.1"/>
    </source>
</evidence>
<comment type="caution">
    <text evidence="9">The sequence shown here is derived from an EMBL/GenBank/DDBJ whole genome shotgun (WGS) entry which is preliminary data.</text>
</comment>
<accession>A0A835ZGH4</accession>
<dbReference type="Gene3D" id="1.10.510.10">
    <property type="entry name" value="Transferase(Phosphotransferase) domain 1"/>
    <property type="match status" value="1"/>
</dbReference>
<reference evidence="9" key="1">
    <citation type="submission" date="2021-02" db="EMBL/GenBank/DDBJ databases">
        <title>First Annotated Genome of the Yellow-green Alga Tribonema minus.</title>
        <authorList>
            <person name="Mahan K.M."/>
        </authorList>
    </citation>
    <scope>NUCLEOTIDE SEQUENCE</scope>
    <source>
        <strain evidence="9">UTEX B ZZ1240</strain>
    </source>
</reference>
<dbReference type="OrthoDB" id="266718at2759"/>
<gene>
    <name evidence="9" type="ORF">JKP88DRAFT_259671</name>
</gene>
<dbReference type="Pfam" id="PF00069">
    <property type="entry name" value="Pkinase"/>
    <property type="match status" value="1"/>
</dbReference>
<organism evidence="9 10">
    <name type="scientific">Tribonema minus</name>
    <dbReference type="NCBI Taxonomy" id="303371"/>
    <lineage>
        <taxon>Eukaryota</taxon>
        <taxon>Sar</taxon>
        <taxon>Stramenopiles</taxon>
        <taxon>Ochrophyta</taxon>
        <taxon>PX clade</taxon>
        <taxon>Xanthophyceae</taxon>
        <taxon>Tribonematales</taxon>
        <taxon>Tribonemataceae</taxon>
        <taxon>Tribonema</taxon>
    </lineage>
</organism>
<evidence type="ECO:0000259" key="8">
    <source>
        <dbReference type="PROSITE" id="PS50011"/>
    </source>
</evidence>
<dbReference type="PROSITE" id="PS50011">
    <property type="entry name" value="PROTEIN_KINASE_DOM"/>
    <property type="match status" value="1"/>
</dbReference>